<evidence type="ECO:0000256" key="7">
    <source>
        <dbReference type="SAM" id="Coils"/>
    </source>
</evidence>
<evidence type="ECO:0000259" key="10">
    <source>
        <dbReference type="Pfam" id="PF25876"/>
    </source>
</evidence>
<dbReference type="InterPro" id="IPR058625">
    <property type="entry name" value="MdtA-like_BSH"/>
</dbReference>
<dbReference type="InterPro" id="IPR006143">
    <property type="entry name" value="RND_pump_MFP"/>
</dbReference>
<dbReference type="Pfam" id="PF25876">
    <property type="entry name" value="HH_MFP_RND"/>
    <property type="match status" value="1"/>
</dbReference>
<dbReference type="Gene3D" id="1.10.287.470">
    <property type="entry name" value="Helix hairpin bin"/>
    <property type="match status" value="1"/>
</dbReference>
<reference evidence="14 15" key="1">
    <citation type="submission" date="2009-01" db="EMBL/GenBank/DDBJ databases">
        <title>Complete sequence of chromosome of Methylobacterium nodulans ORS 2060.</title>
        <authorList>
            <consortium name="US DOE Joint Genome Institute"/>
            <person name="Lucas S."/>
            <person name="Copeland A."/>
            <person name="Lapidus A."/>
            <person name="Glavina del Rio T."/>
            <person name="Dalin E."/>
            <person name="Tice H."/>
            <person name="Bruce D."/>
            <person name="Goodwin L."/>
            <person name="Pitluck S."/>
            <person name="Sims D."/>
            <person name="Brettin T."/>
            <person name="Detter J.C."/>
            <person name="Han C."/>
            <person name="Larimer F."/>
            <person name="Land M."/>
            <person name="Hauser L."/>
            <person name="Kyrpides N."/>
            <person name="Ivanova N."/>
            <person name="Marx C.J."/>
            <person name="Richardson P."/>
        </authorList>
    </citation>
    <scope>NUCLEOTIDE SEQUENCE [LARGE SCALE GENOMIC DNA]</scope>
    <source>
        <strain evidence="15">LMG 21967 / CNCM I-2342 / ORS 2060</strain>
    </source>
</reference>
<evidence type="ECO:0000313" key="15">
    <source>
        <dbReference type="Proteomes" id="UP000008207"/>
    </source>
</evidence>
<feature type="domain" description="Multidrug resistance protein MdtA-like alpha-helical hairpin" evidence="10">
    <location>
        <begin position="132"/>
        <end position="200"/>
    </location>
</feature>
<feature type="region of interest" description="Disordered" evidence="8">
    <location>
        <begin position="1"/>
        <end position="25"/>
    </location>
</feature>
<dbReference type="Pfam" id="PF25967">
    <property type="entry name" value="RND-MFP_C"/>
    <property type="match status" value="1"/>
</dbReference>
<evidence type="ECO:0000256" key="6">
    <source>
        <dbReference type="ARBA" id="ARBA00023136"/>
    </source>
</evidence>
<sequence>MRRPAAPQEDHARAMTGGQGGSPRGSRRGWMILALLVLAGAGGTYAWQRERAATPPAREVKAPAPVPVALARVERGPFPVVLGSLGTAQAYNTVQVRSRVDGEILRVAFKEGQVVHKGDLLVQVDPRPFQATLDQAKAKKAQDEANLRNAKADLERYTKLGAYASRQQTETQAALVAQLTAQVASDQAAIDNAETQLGYTTIRAPLDGVTGFRQVDLGNIVNASTQTGIVTITQVEPISVVYTSPEEELQPIAKAFAAGPVPVEAWTSDGQTKLSEGTLSVINNQVDTATGTIRLKATFANADHALWPGLSVSTRMRVGVVQDAVTIPDDAVQHGPKGLYAFVVDDAHRAHQQAIAVGPSHAGRTLVRTGLSPGQIVIGQGQSRVQDGSLVAENRPAEPGQAWLEEQARTATAEAP</sequence>
<gene>
    <name evidence="14" type="ordered locus">Mnod_0971</name>
</gene>
<dbReference type="Proteomes" id="UP000008207">
    <property type="component" value="Chromosome"/>
</dbReference>
<feature type="domain" description="Multidrug resistance protein MdtA-like C-terminal permuted SH3" evidence="13">
    <location>
        <begin position="323"/>
        <end position="381"/>
    </location>
</feature>
<dbReference type="Pfam" id="PF25944">
    <property type="entry name" value="Beta-barrel_RND"/>
    <property type="match status" value="1"/>
</dbReference>
<dbReference type="eggNOG" id="COG0845">
    <property type="taxonomic scope" value="Bacteria"/>
</dbReference>
<dbReference type="Gene3D" id="2.40.420.20">
    <property type="match status" value="1"/>
</dbReference>
<dbReference type="Pfam" id="PF25917">
    <property type="entry name" value="BSH_RND"/>
    <property type="match status" value="1"/>
</dbReference>
<keyword evidence="4" id="KW-1003">Cell membrane</keyword>
<keyword evidence="5" id="KW-0997">Cell inner membrane</keyword>
<feature type="transmembrane region" description="Helical" evidence="9">
    <location>
        <begin position="29"/>
        <end position="47"/>
    </location>
</feature>
<dbReference type="SUPFAM" id="SSF111369">
    <property type="entry name" value="HlyD-like secretion proteins"/>
    <property type="match status" value="1"/>
</dbReference>
<name>B8IHU6_METNO</name>
<evidence type="ECO:0000256" key="2">
    <source>
        <dbReference type="ARBA" id="ARBA00009477"/>
    </source>
</evidence>
<feature type="region of interest" description="Disordered" evidence="8">
    <location>
        <begin position="396"/>
        <end position="416"/>
    </location>
</feature>
<dbReference type="Gene3D" id="2.40.50.100">
    <property type="match status" value="1"/>
</dbReference>
<keyword evidence="7" id="KW-0175">Coiled coil</keyword>
<evidence type="ECO:0000256" key="1">
    <source>
        <dbReference type="ARBA" id="ARBA00004236"/>
    </source>
</evidence>
<dbReference type="InterPro" id="IPR058627">
    <property type="entry name" value="MdtA-like_C"/>
</dbReference>
<evidence type="ECO:0000256" key="8">
    <source>
        <dbReference type="SAM" id="MobiDB-lite"/>
    </source>
</evidence>
<evidence type="ECO:0000259" key="12">
    <source>
        <dbReference type="Pfam" id="PF25944"/>
    </source>
</evidence>
<dbReference type="EMBL" id="CP001349">
    <property type="protein sequence ID" value="ACL55984.1"/>
    <property type="molecule type" value="Genomic_DNA"/>
</dbReference>
<dbReference type="InterPro" id="IPR058624">
    <property type="entry name" value="MdtA-like_HH"/>
</dbReference>
<comment type="similarity">
    <text evidence="2">Belongs to the membrane fusion protein (MFP) (TC 8.A.1) family.</text>
</comment>
<accession>B8IHU6</accession>
<dbReference type="STRING" id="460265.Mnod_0971"/>
<keyword evidence="9" id="KW-1133">Transmembrane helix</keyword>
<organism evidence="14 15">
    <name type="scientific">Methylobacterium nodulans (strain LMG 21967 / CNCM I-2342 / ORS 2060)</name>
    <dbReference type="NCBI Taxonomy" id="460265"/>
    <lineage>
        <taxon>Bacteria</taxon>
        <taxon>Pseudomonadati</taxon>
        <taxon>Pseudomonadota</taxon>
        <taxon>Alphaproteobacteria</taxon>
        <taxon>Hyphomicrobiales</taxon>
        <taxon>Methylobacteriaceae</taxon>
        <taxon>Methylobacterium</taxon>
    </lineage>
</organism>
<evidence type="ECO:0000313" key="14">
    <source>
        <dbReference type="EMBL" id="ACL55984.1"/>
    </source>
</evidence>
<evidence type="ECO:0000259" key="13">
    <source>
        <dbReference type="Pfam" id="PF25967"/>
    </source>
</evidence>
<keyword evidence="9" id="KW-0812">Transmembrane</keyword>
<dbReference type="PANTHER" id="PTHR30469:SF36">
    <property type="entry name" value="BLL3903 PROTEIN"/>
    <property type="match status" value="1"/>
</dbReference>
<keyword evidence="15" id="KW-1185">Reference proteome</keyword>
<keyword evidence="3" id="KW-0813">Transport</keyword>
<dbReference type="KEGG" id="mno:Mnod_0971"/>
<evidence type="ECO:0000256" key="4">
    <source>
        <dbReference type="ARBA" id="ARBA00022475"/>
    </source>
</evidence>
<keyword evidence="6 9" id="KW-0472">Membrane</keyword>
<evidence type="ECO:0000259" key="11">
    <source>
        <dbReference type="Pfam" id="PF25917"/>
    </source>
</evidence>
<evidence type="ECO:0000256" key="3">
    <source>
        <dbReference type="ARBA" id="ARBA00022448"/>
    </source>
</evidence>
<dbReference type="NCBIfam" id="TIGR01730">
    <property type="entry name" value="RND_mfp"/>
    <property type="match status" value="1"/>
</dbReference>
<dbReference type="GO" id="GO:0015562">
    <property type="term" value="F:efflux transmembrane transporter activity"/>
    <property type="evidence" value="ECO:0007669"/>
    <property type="project" value="TreeGrafter"/>
</dbReference>
<evidence type="ECO:0000256" key="9">
    <source>
        <dbReference type="SAM" id="Phobius"/>
    </source>
</evidence>
<dbReference type="AlphaFoldDB" id="B8IHU6"/>
<proteinExistence type="inferred from homology"/>
<dbReference type="GO" id="GO:1990281">
    <property type="term" value="C:efflux pump complex"/>
    <property type="evidence" value="ECO:0007669"/>
    <property type="project" value="TreeGrafter"/>
</dbReference>
<feature type="domain" description="Multidrug resistance protein MdtA-like barrel-sandwich hybrid" evidence="11">
    <location>
        <begin position="92"/>
        <end position="233"/>
    </location>
</feature>
<protein>
    <submittedName>
        <fullName evidence="14">Efflux transporter, RND family, MFP subunit</fullName>
    </submittedName>
</protein>
<dbReference type="Gene3D" id="2.40.30.170">
    <property type="match status" value="1"/>
</dbReference>
<feature type="domain" description="Multidrug resistance protein MdtA-like beta-barrel" evidence="12">
    <location>
        <begin position="237"/>
        <end position="319"/>
    </location>
</feature>
<evidence type="ECO:0000256" key="5">
    <source>
        <dbReference type="ARBA" id="ARBA00022519"/>
    </source>
</evidence>
<dbReference type="HOGENOM" id="CLU_018816_2_0_5"/>
<dbReference type="InterPro" id="IPR058626">
    <property type="entry name" value="MdtA-like_b-barrel"/>
</dbReference>
<comment type="subcellular location">
    <subcellularLocation>
        <location evidence="1">Cell membrane</location>
    </subcellularLocation>
</comment>
<dbReference type="PANTHER" id="PTHR30469">
    <property type="entry name" value="MULTIDRUG RESISTANCE PROTEIN MDTA"/>
    <property type="match status" value="1"/>
</dbReference>
<feature type="coiled-coil region" evidence="7">
    <location>
        <begin position="133"/>
        <end position="196"/>
    </location>
</feature>